<sequence length="67" mass="7619">MCGMRSRADAARKGKPVLLRPSGSPTHCYNNCYSRCRNIHVARARQHPTSTALASTTWMLRSREWQS</sequence>
<keyword evidence="2" id="KW-1185">Reference proteome</keyword>
<comment type="caution">
    <text evidence="1">The sequence shown here is derived from an EMBL/GenBank/DDBJ whole genome shotgun (WGS) entry which is preliminary data.</text>
</comment>
<evidence type="ECO:0000313" key="2">
    <source>
        <dbReference type="Proteomes" id="UP000024635"/>
    </source>
</evidence>
<dbReference type="AlphaFoldDB" id="A0A016WUC8"/>
<dbReference type="Proteomes" id="UP000024635">
    <property type="component" value="Unassembled WGS sequence"/>
</dbReference>
<organism evidence="1 2">
    <name type="scientific">Ancylostoma ceylanicum</name>
    <dbReference type="NCBI Taxonomy" id="53326"/>
    <lineage>
        <taxon>Eukaryota</taxon>
        <taxon>Metazoa</taxon>
        <taxon>Ecdysozoa</taxon>
        <taxon>Nematoda</taxon>
        <taxon>Chromadorea</taxon>
        <taxon>Rhabditida</taxon>
        <taxon>Rhabditina</taxon>
        <taxon>Rhabditomorpha</taxon>
        <taxon>Strongyloidea</taxon>
        <taxon>Ancylostomatidae</taxon>
        <taxon>Ancylostomatinae</taxon>
        <taxon>Ancylostoma</taxon>
    </lineage>
</organism>
<name>A0A016WUC8_9BILA</name>
<reference evidence="2" key="1">
    <citation type="journal article" date="2015" name="Nat. Genet.">
        <title>The genome and transcriptome of the zoonotic hookworm Ancylostoma ceylanicum identify infection-specific gene families.</title>
        <authorList>
            <person name="Schwarz E.M."/>
            <person name="Hu Y."/>
            <person name="Antoshechkin I."/>
            <person name="Miller M.M."/>
            <person name="Sternberg P.W."/>
            <person name="Aroian R.V."/>
        </authorList>
    </citation>
    <scope>NUCLEOTIDE SEQUENCE</scope>
    <source>
        <strain evidence="2">HY135</strain>
    </source>
</reference>
<proteinExistence type="predicted"/>
<accession>A0A016WUC8</accession>
<evidence type="ECO:0000313" key="1">
    <source>
        <dbReference type="EMBL" id="EYC43280.1"/>
    </source>
</evidence>
<protein>
    <submittedName>
        <fullName evidence="1">Uncharacterized protein</fullName>
    </submittedName>
</protein>
<gene>
    <name evidence="1" type="primary">Acey_s0498.g2530</name>
    <name evidence="1" type="ORF">Y032_0498g2530</name>
</gene>
<dbReference type="EMBL" id="JARK01000098">
    <property type="protein sequence ID" value="EYC43280.1"/>
    <property type="molecule type" value="Genomic_DNA"/>
</dbReference>